<dbReference type="Gene3D" id="1.10.10.60">
    <property type="entry name" value="Homeodomain-like"/>
    <property type="match status" value="1"/>
</dbReference>
<feature type="region of interest" description="Disordered" evidence="12">
    <location>
        <begin position="174"/>
        <end position="223"/>
    </location>
</feature>
<organism evidence="15 16">
    <name type="scientific">Mizuhopecten yessoensis</name>
    <name type="common">Japanese scallop</name>
    <name type="synonym">Patinopecten yessoensis</name>
    <dbReference type="NCBI Taxonomy" id="6573"/>
    <lineage>
        <taxon>Eukaryota</taxon>
        <taxon>Metazoa</taxon>
        <taxon>Spiralia</taxon>
        <taxon>Lophotrochozoa</taxon>
        <taxon>Mollusca</taxon>
        <taxon>Bivalvia</taxon>
        <taxon>Autobranchia</taxon>
        <taxon>Pteriomorphia</taxon>
        <taxon>Pectinida</taxon>
        <taxon>Pectinoidea</taxon>
        <taxon>Pectinidae</taxon>
        <taxon>Mizuhopecten</taxon>
    </lineage>
</organism>
<dbReference type="FunFam" id="1.10.10.10:FF:000003">
    <property type="entry name" value="Paired box protein Pax-6"/>
    <property type="match status" value="1"/>
</dbReference>
<reference evidence="15 16" key="1">
    <citation type="journal article" date="2017" name="Nat. Ecol. Evol.">
        <title>Scallop genome provides insights into evolution of bilaterian karyotype and development.</title>
        <authorList>
            <person name="Wang S."/>
            <person name="Zhang J."/>
            <person name="Jiao W."/>
            <person name="Li J."/>
            <person name="Xun X."/>
            <person name="Sun Y."/>
            <person name="Guo X."/>
            <person name="Huan P."/>
            <person name="Dong B."/>
            <person name="Zhang L."/>
            <person name="Hu X."/>
            <person name="Sun X."/>
            <person name="Wang J."/>
            <person name="Zhao C."/>
            <person name="Wang Y."/>
            <person name="Wang D."/>
            <person name="Huang X."/>
            <person name="Wang R."/>
            <person name="Lv J."/>
            <person name="Li Y."/>
            <person name="Zhang Z."/>
            <person name="Liu B."/>
            <person name="Lu W."/>
            <person name="Hui Y."/>
            <person name="Liang J."/>
            <person name="Zhou Z."/>
            <person name="Hou R."/>
            <person name="Li X."/>
            <person name="Liu Y."/>
            <person name="Li H."/>
            <person name="Ning X."/>
            <person name="Lin Y."/>
            <person name="Zhao L."/>
            <person name="Xing Q."/>
            <person name="Dou J."/>
            <person name="Li Y."/>
            <person name="Mao J."/>
            <person name="Guo H."/>
            <person name="Dou H."/>
            <person name="Li T."/>
            <person name="Mu C."/>
            <person name="Jiang W."/>
            <person name="Fu Q."/>
            <person name="Fu X."/>
            <person name="Miao Y."/>
            <person name="Liu J."/>
            <person name="Yu Q."/>
            <person name="Li R."/>
            <person name="Liao H."/>
            <person name="Li X."/>
            <person name="Kong Y."/>
            <person name="Jiang Z."/>
            <person name="Chourrout D."/>
            <person name="Li R."/>
            <person name="Bao Z."/>
        </authorList>
    </citation>
    <scope>NUCLEOTIDE SEQUENCE [LARGE SCALE GENOMIC DNA]</scope>
    <source>
        <strain evidence="15 16">PY_sf001</strain>
    </source>
</reference>
<keyword evidence="9 10" id="KW-0539">Nucleus</keyword>
<dbReference type="InterPro" id="IPR043565">
    <property type="entry name" value="PAX_fam"/>
</dbReference>
<evidence type="ECO:0000256" key="11">
    <source>
        <dbReference type="RuleBase" id="RU000682"/>
    </source>
</evidence>
<dbReference type="InterPro" id="IPR036388">
    <property type="entry name" value="WH-like_DNA-bd_sf"/>
</dbReference>
<dbReference type="SMART" id="SM00351">
    <property type="entry name" value="PAX"/>
    <property type="match status" value="1"/>
</dbReference>
<feature type="DNA-binding region" description="Homeobox" evidence="10">
    <location>
        <begin position="216"/>
        <end position="275"/>
    </location>
</feature>
<dbReference type="Pfam" id="PF00292">
    <property type="entry name" value="PAX"/>
    <property type="match status" value="1"/>
</dbReference>
<comment type="caution">
    <text evidence="15">The sequence shown here is derived from an EMBL/GenBank/DDBJ whole genome shotgun (WGS) entry which is preliminary data.</text>
</comment>
<dbReference type="GO" id="GO:0005634">
    <property type="term" value="C:nucleus"/>
    <property type="evidence" value="ECO:0007669"/>
    <property type="project" value="UniProtKB-SubCell"/>
</dbReference>
<evidence type="ECO:0000256" key="3">
    <source>
        <dbReference type="ARBA" id="ARBA00022473"/>
    </source>
</evidence>
<evidence type="ECO:0000256" key="9">
    <source>
        <dbReference type="ARBA" id="ARBA00023242"/>
    </source>
</evidence>
<keyword evidence="7 10" id="KW-0371">Homeobox</keyword>
<feature type="region of interest" description="Disordered" evidence="12">
    <location>
        <begin position="315"/>
        <end position="337"/>
    </location>
</feature>
<dbReference type="STRING" id="6573.A0A210PLQ9"/>
<evidence type="ECO:0000256" key="10">
    <source>
        <dbReference type="PROSITE-ProRule" id="PRU00108"/>
    </source>
</evidence>
<dbReference type="Gene3D" id="1.10.10.10">
    <property type="entry name" value="Winged helix-like DNA-binding domain superfamily/Winged helix DNA-binding domain"/>
    <property type="match status" value="1"/>
</dbReference>
<evidence type="ECO:0000256" key="2">
    <source>
        <dbReference type="ARBA" id="ARBA00005733"/>
    </source>
</evidence>
<name>A0A210PLQ9_MIZYE</name>
<evidence type="ECO:0000259" key="13">
    <source>
        <dbReference type="PROSITE" id="PS50071"/>
    </source>
</evidence>
<comment type="similarity">
    <text evidence="2">Belongs to the paired homeobox family.</text>
</comment>
<keyword evidence="4" id="KW-0563">Paired box</keyword>
<evidence type="ECO:0000256" key="6">
    <source>
        <dbReference type="ARBA" id="ARBA00023125"/>
    </source>
</evidence>
<dbReference type="FunFam" id="1.10.10.60:FF:000307">
    <property type="entry name" value="Eyegone, isoform A"/>
    <property type="match status" value="1"/>
</dbReference>
<protein>
    <submittedName>
        <fullName evidence="15">Eyegone</fullName>
    </submittedName>
</protein>
<dbReference type="PROSITE" id="PS51057">
    <property type="entry name" value="PAIRED_2"/>
    <property type="match status" value="1"/>
</dbReference>
<dbReference type="EMBL" id="NEDP02005589">
    <property type="protein sequence ID" value="OWF37438.1"/>
    <property type="molecule type" value="Genomic_DNA"/>
</dbReference>
<proteinExistence type="inferred from homology"/>
<dbReference type="InterPro" id="IPR001523">
    <property type="entry name" value="Paired_dom"/>
</dbReference>
<feature type="domain" description="Paired" evidence="14">
    <location>
        <begin position="1"/>
        <end position="128"/>
    </location>
</feature>
<feature type="compositionally biased region" description="Basic and acidic residues" evidence="12">
    <location>
        <begin position="317"/>
        <end position="328"/>
    </location>
</feature>
<dbReference type="SUPFAM" id="SSF46689">
    <property type="entry name" value="Homeodomain-like"/>
    <property type="match status" value="2"/>
</dbReference>
<dbReference type="InterPro" id="IPR017970">
    <property type="entry name" value="Homeobox_CS"/>
</dbReference>
<sequence length="364" mass="41402">MNMFPQLAFPMFPLMKSFDPTQSLLRPVNLSSQASQIKVHPSKTTNPHLHNILAPYCDPMLNLRRPSTIGGSKPKVATPSVVTKIEQYKQENPTIFAWEIRDKLLASGICTQCNLPSVSSINRILRNRAAERAAMEYARFFSRSLYPVPYPPMWGIPAQSLDVRDTSPRVPVIQTQSEAENSDHDTEKDDPDIDVEENSSDHAEDLDDVNSQPQKLRRNRTTFSSEQLDVLEREFQKTHYPGVTTREDLAKKTGLSEARVQVWFSNRRAKWRRNQRLTFLQNTTRALLTSYHPLNLTTSSSVTKTNSEDLNSFSTLHKPEVDDHDANRKSPVAKIGSEDSAFTRVPSVVVYNETKMELETETEI</sequence>
<dbReference type="InterPro" id="IPR009057">
    <property type="entry name" value="Homeodomain-like_sf"/>
</dbReference>
<keyword evidence="16" id="KW-1185">Reference proteome</keyword>
<evidence type="ECO:0000313" key="15">
    <source>
        <dbReference type="EMBL" id="OWF37438.1"/>
    </source>
</evidence>
<feature type="domain" description="Homeobox" evidence="13">
    <location>
        <begin position="214"/>
        <end position="274"/>
    </location>
</feature>
<dbReference type="Pfam" id="PF00046">
    <property type="entry name" value="Homeodomain"/>
    <property type="match status" value="1"/>
</dbReference>
<dbReference type="PROSITE" id="PS50071">
    <property type="entry name" value="HOMEOBOX_2"/>
    <property type="match status" value="1"/>
</dbReference>
<dbReference type="GO" id="GO:0000978">
    <property type="term" value="F:RNA polymerase II cis-regulatory region sequence-specific DNA binding"/>
    <property type="evidence" value="ECO:0007669"/>
    <property type="project" value="TreeGrafter"/>
</dbReference>
<evidence type="ECO:0000256" key="1">
    <source>
        <dbReference type="ARBA" id="ARBA00004123"/>
    </source>
</evidence>
<keyword evidence="5" id="KW-0805">Transcription regulation</keyword>
<evidence type="ECO:0000256" key="5">
    <source>
        <dbReference type="ARBA" id="ARBA00023015"/>
    </source>
</evidence>
<keyword evidence="8" id="KW-0804">Transcription</keyword>
<dbReference type="Proteomes" id="UP000242188">
    <property type="component" value="Unassembled WGS sequence"/>
</dbReference>
<keyword evidence="6 10" id="KW-0238">DNA-binding</keyword>
<dbReference type="GO" id="GO:0000981">
    <property type="term" value="F:DNA-binding transcription factor activity, RNA polymerase II-specific"/>
    <property type="evidence" value="ECO:0007669"/>
    <property type="project" value="InterPro"/>
</dbReference>
<dbReference type="AlphaFoldDB" id="A0A210PLQ9"/>
<comment type="subcellular location">
    <subcellularLocation>
        <location evidence="1 10 11">Nucleus</location>
    </subcellularLocation>
</comment>
<evidence type="ECO:0000256" key="4">
    <source>
        <dbReference type="ARBA" id="ARBA00022724"/>
    </source>
</evidence>
<dbReference type="CDD" id="cd00086">
    <property type="entry name" value="homeodomain"/>
    <property type="match status" value="1"/>
</dbReference>
<evidence type="ECO:0000256" key="12">
    <source>
        <dbReference type="SAM" id="MobiDB-lite"/>
    </source>
</evidence>
<dbReference type="PROSITE" id="PS00027">
    <property type="entry name" value="HOMEOBOX_1"/>
    <property type="match status" value="1"/>
</dbReference>
<evidence type="ECO:0000256" key="8">
    <source>
        <dbReference type="ARBA" id="ARBA00023163"/>
    </source>
</evidence>
<keyword evidence="3" id="KW-0217">Developmental protein</keyword>
<accession>A0A210PLQ9</accession>
<dbReference type="PANTHER" id="PTHR45636">
    <property type="entry name" value="PAIRED BOX PROTEIN PAX-6-RELATED-RELATED"/>
    <property type="match status" value="1"/>
</dbReference>
<evidence type="ECO:0000313" key="16">
    <source>
        <dbReference type="Proteomes" id="UP000242188"/>
    </source>
</evidence>
<dbReference type="OrthoDB" id="3225452at2759"/>
<gene>
    <name evidence="15" type="ORF">KP79_PYT04720</name>
</gene>
<dbReference type="InterPro" id="IPR001356">
    <property type="entry name" value="HD"/>
</dbReference>
<evidence type="ECO:0000256" key="7">
    <source>
        <dbReference type="ARBA" id="ARBA00023155"/>
    </source>
</evidence>
<evidence type="ECO:0000259" key="14">
    <source>
        <dbReference type="PROSITE" id="PS51057"/>
    </source>
</evidence>
<feature type="compositionally biased region" description="Acidic residues" evidence="12">
    <location>
        <begin position="188"/>
        <end position="208"/>
    </location>
</feature>
<dbReference type="SMART" id="SM00389">
    <property type="entry name" value="HOX"/>
    <property type="match status" value="1"/>
</dbReference>